<protein>
    <submittedName>
        <fullName evidence="1">Uncharacterized protein</fullName>
    </submittedName>
</protein>
<proteinExistence type="predicted"/>
<evidence type="ECO:0000313" key="1">
    <source>
        <dbReference type="EMBL" id="EGG56539.1"/>
    </source>
</evidence>
<name>F3QQU8_9BACT</name>
<organism evidence="1 2">
    <name type="scientific">Paraprevotella xylaniphila YIT 11841</name>
    <dbReference type="NCBI Taxonomy" id="762982"/>
    <lineage>
        <taxon>Bacteria</taxon>
        <taxon>Pseudomonadati</taxon>
        <taxon>Bacteroidota</taxon>
        <taxon>Bacteroidia</taxon>
        <taxon>Bacteroidales</taxon>
        <taxon>Prevotellaceae</taxon>
        <taxon>Paraprevotella</taxon>
    </lineage>
</organism>
<evidence type="ECO:0000313" key="2">
    <source>
        <dbReference type="Proteomes" id="UP000005546"/>
    </source>
</evidence>
<dbReference type="STRING" id="762982.HMPREF9442_00541"/>
<dbReference type="AlphaFoldDB" id="F3QQU8"/>
<reference evidence="1 2" key="1">
    <citation type="submission" date="2011-02" db="EMBL/GenBank/DDBJ databases">
        <authorList>
            <person name="Weinstock G."/>
            <person name="Sodergren E."/>
            <person name="Clifton S."/>
            <person name="Fulton L."/>
            <person name="Fulton B."/>
            <person name="Courtney L."/>
            <person name="Fronick C."/>
            <person name="Harrison M."/>
            <person name="Strong C."/>
            <person name="Farmer C."/>
            <person name="Delahaunty K."/>
            <person name="Markovic C."/>
            <person name="Hall O."/>
            <person name="Minx P."/>
            <person name="Tomlinson C."/>
            <person name="Mitreva M."/>
            <person name="Hou S."/>
            <person name="Chen J."/>
            <person name="Wollam A."/>
            <person name="Pepin K.H."/>
            <person name="Johnson M."/>
            <person name="Bhonagiri V."/>
            <person name="Zhang X."/>
            <person name="Suruliraj S."/>
            <person name="Warren W."/>
            <person name="Chinwalla A."/>
            <person name="Mardis E.R."/>
            <person name="Wilson R.K."/>
        </authorList>
    </citation>
    <scope>NUCLEOTIDE SEQUENCE [LARGE SCALE GENOMIC DNA]</scope>
    <source>
        <strain evidence="1 2">YIT 11841</strain>
    </source>
</reference>
<dbReference type="Proteomes" id="UP000005546">
    <property type="component" value="Unassembled WGS sequence"/>
</dbReference>
<keyword evidence="2" id="KW-1185">Reference proteome</keyword>
<sequence length="78" mass="8962">MPKTNEIRVKANNSTRNFAPNSAKTVSYRKFEIEKNAKNEAYYFILSNGLLEAFSEFCKNYHSSDPHKDCLKALLSNI</sequence>
<gene>
    <name evidence="1" type="ORF">HMPREF9442_00541</name>
</gene>
<dbReference type="OrthoDB" id="1377058at2"/>
<comment type="caution">
    <text evidence="1">The sequence shown here is derived from an EMBL/GenBank/DDBJ whole genome shotgun (WGS) entry which is preliminary data.</text>
</comment>
<dbReference type="EMBL" id="AFBR01000018">
    <property type="protein sequence ID" value="EGG56539.1"/>
    <property type="molecule type" value="Genomic_DNA"/>
</dbReference>
<accession>F3QQU8</accession>
<dbReference type="RefSeq" id="WP_008624928.1">
    <property type="nucleotide sequence ID" value="NZ_GL883822.1"/>
</dbReference>
<dbReference type="HOGENOM" id="CLU_2618845_0_0_10"/>